<keyword evidence="3" id="KW-0862">Zinc</keyword>
<keyword evidence="1" id="KW-0479">Metal-binding</keyword>
<evidence type="ECO:0000256" key="2">
    <source>
        <dbReference type="ARBA" id="ARBA00022771"/>
    </source>
</evidence>
<dbReference type="SUPFAM" id="SSF57667">
    <property type="entry name" value="beta-beta-alpha zinc fingers"/>
    <property type="match status" value="3"/>
</dbReference>
<keyword evidence="7" id="KW-1185">Reference proteome</keyword>
<sequence length="605" mass="68297">MTALKKLLRVPMERCHVENTFDKKEGLRKSYIIHSHALLTFSTLFQRSKLDQSKKLIEYFLGLLALQDEVDEETVRRKRPGHPVWSYFQRVDRFDAICLLCGSRVKSACSTNLSRHLRSHHLETAVEVMRSWKGKAPSSTEAKELSEEAEDERCVIGRGVIREKVDRDMMQRAESVEKCVGDRGGTVACAQSAAGMNSGEGDAPACPVAIHPYGMGPTGTLSMAPMGPTGALGSDLAGLGLAPSLTLSNIEIANSWCQFPTAYHDLRPVDHSNYDAEVAAINYHELTANQKYDHMKYDYSDIRAKQFEETRLYHKEPDTVVKEEEKMSAGEYEEKGDLKEGATPAKRGRPTENPCWNYFIRLDDQNVRCRLCNKVVKSACATNMTKHLERHHQQDYQHLIVQIKQYRQQKGPVLSSGPLVSAGDVQQSTPCLLPTSNHFVKTEPYATELYSPQYERDNVLRNFSTYDRQEQPLPWHRAQWGHWPSAHDPSTSNIDMTGGVILHGALASAQGGGGWTPTSPGTSGTQDKPYMKRNRKTEHPVWEYFKRTPDGNAQCGICTGIVKSPCSSNFMRHLMRHHSTEYNSVYVKWVQKRGPNNERIIRCIQ</sequence>
<dbReference type="InterPro" id="IPR036236">
    <property type="entry name" value="Znf_C2H2_sf"/>
</dbReference>
<dbReference type="GO" id="GO:1990837">
    <property type="term" value="F:sequence-specific double-stranded DNA binding"/>
    <property type="evidence" value="ECO:0007669"/>
    <property type="project" value="TreeGrafter"/>
</dbReference>
<evidence type="ECO:0000256" key="4">
    <source>
        <dbReference type="PROSITE-ProRule" id="PRU00027"/>
    </source>
</evidence>
<dbReference type="WBParaSite" id="Hba_06337">
    <property type="protein sequence ID" value="Hba_06337"/>
    <property type="gene ID" value="Hba_06337"/>
</dbReference>
<evidence type="ECO:0000259" key="6">
    <source>
        <dbReference type="PROSITE" id="PS50808"/>
    </source>
</evidence>
<feature type="region of interest" description="Disordered" evidence="5">
    <location>
        <begin position="509"/>
        <end position="533"/>
    </location>
</feature>
<organism evidence="7 8">
    <name type="scientific">Heterorhabditis bacteriophora</name>
    <name type="common">Entomopathogenic nematode worm</name>
    <dbReference type="NCBI Taxonomy" id="37862"/>
    <lineage>
        <taxon>Eukaryota</taxon>
        <taxon>Metazoa</taxon>
        <taxon>Ecdysozoa</taxon>
        <taxon>Nematoda</taxon>
        <taxon>Chromadorea</taxon>
        <taxon>Rhabditida</taxon>
        <taxon>Rhabditina</taxon>
        <taxon>Rhabditomorpha</taxon>
        <taxon>Strongyloidea</taxon>
        <taxon>Heterorhabditidae</taxon>
        <taxon>Heterorhabditis</taxon>
    </lineage>
</organism>
<dbReference type="InterPro" id="IPR003656">
    <property type="entry name" value="Znf_BED"/>
</dbReference>
<protein>
    <submittedName>
        <fullName evidence="8">BED-type domain-containing protein</fullName>
    </submittedName>
</protein>
<dbReference type="GO" id="GO:0005634">
    <property type="term" value="C:nucleus"/>
    <property type="evidence" value="ECO:0007669"/>
    <property type="project" value="TreeGrafter"/>
</dbReference>
<evidence type="ECO:0000313" key="7">
    <source>
        <dbReference type="Proteomes" id="UP000095283"/>
    </source>
</evidence>
<dbReference type="PROSITE" id="PS50808">
    <property type="entry name" value="ZF_BED"/>
    <property type="match status" value="3"/>
</dbReference>
<reference evidence="8" key="1">
    <citation type="submission" date="2016-11" db="UniProtKB">
        <authorList>
            <consortium name="WormBaseParasite"/>
        </authorList>
    </citation>
    <scope>IDENTIFICATION</scope>
</reference>
<feature type="domain" description="BED-type" evidence="6">
    <location>
        <begin position="79"/>
        <end position="128"/>
    </location>
</feature>
<evidence type="ECO:0000256" key="1">
    <source>
        <dbReference type="ARBA" id="ARBA00022723"/>
    </source>
</evidence>
<dbReference type="GO" id="GO:0006357">
    <property type="term" value="P:regulation of transcription by RNA polymerase II"/>
    <property type="evidence" value="ECO:0007669"/>
    <property type="project" value="TreeGrafter"/>
</dbReference>
<name>A0A1I7WMM4_HETBA</name>
<feature type="compositionally biased region" description="Basic and acidic residues" evidence="5">
    <location>
        <begin position="325"/>
        <end position="340"/>
    </location>
</feature>
<evidence type="ECO:0000256" key="5">
    <source>
        <dbReference type="SAM" id="MobiDB-lite"/>
    </source>
</evidence>
<feature type="domain" description="BED-type" evidence="6">
    <location>
        <begin position="350"/>
        <end position="399"/>
    </location>
</feature>
<accession>A0A1I7WMM4</accession>
<feature type="compositionally biased region" description="Low complexity" evidence="5">
    <location>
        <begin position="516"/>
        <end position="525"/>
    </location>
</feature>
<evidence type="ECO:0000256" key="3">
    <source>
        <dbReference type="ARBA" id="ARBA00022833"/>
    </source>
</evidence>
<proteinExistence type="predicted"/>
<keyword evidence="2 4" id="KW-0863">Zinc-finger</keyword>
<evidence type="ECO:0000313" key="8">
    <source>
        <dbReference type="WBParaSite" id="Hba_06337"/>
    </source>
</evidence>
<feature type="domain" description="BED-type" evidence="6">
    <location>
        <begin position="536"/>
        <end position="585"/>
    </location>
</feature>
<dbReference type="Proteomes" id="UP000095283">
    <property type="component" value="Unplaced"/>
</dbReference>
<dbReference type="PANTHER" id="PTHR34396">
    <property type="entry name" value="OS03G0264950 PROTEIN-RELATED"/>
    <property type="match status" value="1"/>
</dbReference>
<feature type="region of interest" description="Disordered" evidence="5">
    <location>
        <begin position="325"/>
        <end position="348"/>
    </location>
</feature>
<dbReference type="PANTHER" id="PTHR34396:SF25">
    <property type="entry name" value="BOUNDARY ELEMENT ASSOCIATED FACTOR"/>
    <property type="match status" value="1"/>
</dbReference>
<dbReference type="SMART" id="SM00614">
    <property type="entry name" value="ZnF_BED"/>
    <property type="match status" value="3"/>
</dbReference>
<dbReference type="AlphaFoldDB" id="A0A1I7WMM4"/>
<dbReference type="InterPro" id="IPR053031">
    <property type="entry name" value="Cuticle_assoc_protein"/>
</dbReference>
<dbReference type="GO" id="GO:0008270">
    <property type="term" value="F:zinc ion binding"/>
    <property type="evidence" value="ECO:0007669"/>
    <property type="project" value="UniProtKB-KW"/>
</dbReference>
<dbReference type="Pfam" id="PF02892">
    <property type="entry name" value="zf-BED"/>
    <property type="match status" value="3"/>
</dbReference>